<accession>U9TDD3</accession>
<dbReference type="AlphaFoldDB" id="U9TDD3"/>
<reference evidence="1" key="1">
    <citation type="submission" date="2013-07" db="EMBL/GenBank/DDBJ databases">
        <title>The genome of an arbuscular mycorrhizal fungus provides insights into the evolution of the oldest plant symbiosis.</title>
        <authorList>
            <consortium name="DOE Joint Genome Institute"/>
            <person name="Tisserant E."/>
            <person name="Malbreil M."/>
            <person name="Kuo A."/>
            <person name="Kohler A."/>
            <person name="Symeonidi A."/>
            <person name="Balestrini R."/>
            <person name="Charron P."/>
            <person name="Duensing N."/>
            <person name="Frei-dit-Frey N."/>
            <person name="Gianinazzi-Pearson V."/>
            <person name="Gilbert B."/>
            <person name="Handa Y."/>
            <person name="Hijri M."/>
            <person name="Kaul R."/>
            <person name="Kawaguchi M."/>
            <person name="Krajinski F."/>
            <person name="Lammers P."/>
            <person name="Lapierre D."/>
            <person name="Masclaux F.G."/>
            <person name="Murat C."/>
            <person name="Morin E."/>
            <person name="Ndikumana S."/>
            <person name="Pagni M."/>
            <person name="Petitpierre D."/>
            <person name="Requena N."/>
            <person name="Rosikiewicz P."/>
            <person name="Riley R."/>
            <person name="Saito K."/>
            <person name="San Clemente H."/>
            <person name="Shapiro H."/>
            <person name="van Tuinen D."/>
            <person name="Becard G."/>
            <person name="Bonfante P."/>
            <person name="Paszkowski U."/>
            <person name="Shachar-Hill Y."/>
            <person name="Young J.P."/>
            <person name="Sanders I.R."/>
            <person name="Henrissat B."/>
            <person name="Rensing S.A."/>
            <person name="Grigoriev I.V."/>
            <person name="Corradi N."/>
            <person name="Roux C."/>
            <person name="Martin F."/>
        </authorList>
    </citation>
    <scope>NUCLEOTIDE SEQUENCE</scope>
    <source>
        <strain evidence="1">DAOM 197198</strain>
    </source>
</reference>
<evidence type="ECO:0000313" key="1">
    <source>
        <dbReference type="EMBL" id="ESA01376.1"/>
    </source>
</evidence>
<dbReference type="SUPFAM" id="SSF69322">
    <property type="entry name" value="Tricorn protease domain 2"/>
    <property type="match status" value="1"/>
</dbReference>
<dbReference type="HOGENOM" id="CLU_1826304_0_0_1"/>
<proteinExistence type="predicted"/>
<gene>
    <name evidence="1" type="ORF">GLOINDRAFT_86958</name>
</gene>
<dbReference type="EMBL" id="KI296504">
    <property type="protein sequence ID" value="ESA01376.1"/>
    <property type="molecule type" value="Genomic_DNA"/>
</dbReference>
<organism evidence="1">
    <name type="scientific">Rhizophagus irregularis (strain DAOM 181602 / DAOM 197198 / MUCL 43194)</name>
    <name type="common">Arbuscular mycorrhizal fungus</name>
    <name type="synonym">Glomus intraradices</name>
    <dbReference type="NCBI Taxonomy" id="747089"/>
    <lineage>
        <taxon>Eukaryota</taxon>
        <taxon>Fungi</taxon>
        <taxon>Fungi incertae sedis</taxon>
        <taxon>Mucoromycota</taxon>
        <taxon>Glomeromycotina</taxon>
        <taxon>Glomeromycetes</taxon>
        <taxon>Glomerales</taxon>
        <taxon>Glomeraceae</taxon>
        <taxon>Rhizophagus</taxon>
    </lineage>
</organism>
<protein>
    <submittedName>
        <fullName evidence="1">Uncharacterized protein</fullName>
    </submittedName>
</protein>
<name>U9TDD3_RHIID</name>
<sequence length="153" mass="18111">MRISDDKKLVYIYNDNKSIEIIDLNNDQKIELYFCKHLTSYYCVFNLKDEFILYSDINHSAGDNKIIWICSTQTKNNKWTCKKIYMISDDVELLSISKYDKLYLISNDCIYELNILTGKSMKIFVNKNELEAENVKILLKFGIPSWKIFGKNF</sequence>